<gene>
    <name evidence="3" type="ORF">EBAPG3_003475</name>
</gene>
<feature type="compositionally biased region" description="Low complexity" evidence="1">
    <location>
        <begin position="199"/>
        <end position="212"/>
    </location>
</feature>
<feature type="region of interest" description="Disordered" evidence="1">
    <location>
        <begin position="151"/>
        <end position="212"/>
    </location>
</feature>
<dbReference type="eggNOG" id="COG2165">
    <property type="taxonomic scope" value="Bacteria"/>
</dbReference>
<evidence type="ECO:0000256" key="1">
    <source>
        <dbReference type="SAM" id="MobiDB-lite"/>
    </source>
</evidence>
<evidence type="ECO:0000313" key="4">
    <source>
        <dbReference type="Proteomes" id="UP000012179"/>
    </source>
</evidence>
<keyword evidence="2" id="KW-1133">Transmembrane helix</keyword>
<proteinExistence type="predicted"/>
<protein>
    <submittedName>
        <fullName evidence="3">Secretion system X pseudopilin PulG-like protein</fullName>
    </submittedName>
</protein>
<reference evidence="3 4" key="1">
    <citation type="journal article" date="2015" name="Int. J. Syst. Evol. Microbiol.">
        <title>Nitrosospira lacus sp. nov., a psychrotolerant, ammonia-oxidizing bacterium from sandy lake sediment.</title>
        <authorList>
            <person name="Urakawa H."/>
            <person name="Garcia J.C."/>
            <person name="Nielsen J.L."/>
            <person name="Le V.Q."/>
            <person name="Kozlowski J.A."/>
            <person name="Stein L.Y."/>
            <person name="Lim C.K."/>
            <person name="Pommerening-Roser A."/>
            <person name="Martens-Habbena W."/>
            <person name="Stahl D.A."/>
            <person name="Klotz M.G."/>
        </authorList>
    </citation>
    <scope>NUCLEOTIDE SEQUENCE [LARGE SCALE GENOMIC DNA]</scope>
    <source>
        <strain evidence="3 4">APG3</strain>
    </source>
</reference>
<sequence>MGAERGFTYVWMLFVVALAGIVLAAAGQLWQTEAQREKEVELMFVGEQFRQAIGSYYENSSGMPKRYPESQERLLFDDRFPIPKRHLRKIYFDPMTGRAEWGLIRKPGIGIVGVHSLSTRKPFKRANFHERYATFADAVSYQDWTFIYTPGEAGGTAQQPGSQAQSQPQPKPRPEPQSQPEPRSPLQPEASPLPALPDPSTAAGSASAPPAY</sequence>
<keyword evidence="2" id="KW-0472">Membrane</keyword>
<dbReference type="RefSeq" id="WP_004181066.1">
    <property type="nucleotide sequence ID" value="NZ_CP021106.3"/>
</dbReference>
<evidence type="ECO:0000256" key="2">
    <source>
        <dbReference type="SAM" id="Phobius"/>
    </source>
</evidence>
<dbReference type="Proteomes" id="UP000012179">
    <property type="component" value="Chromosome"/>
</dbReference>
<organism evidence="3 4">
    <name type="scientific">Nitrosospira lacus</name>
    <dbReference type="NCBI Taxonomy" id="1288494"/>
    <lineage>
        <taxon>Bacteria</taxon>
        <taxon>Pseudomonadati</taxon>
        <taxon>Pseudomonadota</taxon>
        <taxon>Betaproteobacteria</taxon>
        <taxon>Nitrosomonadales</taxon>
        <taxon>Nitrosomonadaceae</taxon>
        <taxon>Nitrosospira</taxon>
    </lineage>
</organism>
<name>A0A1W6SMA4_9PROT</name>
<feature type="compositionally biased region" description="Low complexity" evidence="1">
    <location>
        <begin position="155"/>
        <end position="168"/>
    </location>
</feature>
<feature type="compositionally biased region" description="Pro residues" evidence="1">
    <location>
        <begin position="169"/>
        <end position="185"/>
    </location>
</feature>
<dbReference type="OrthoDB" id="5608857at2"/>
<dbReference type="KEGG" id="nlc:EBAPG3_003475"/>
<dbReference type="AlphaFoldDB" id="A0A1W6SMA4"/>
<keyword evidence="2" id="KW-0812">Transmembrane</keyword>
<dbReference type="EMBL" id="CP021106">
    <property type="protein sequence ID" value="ARO86902.1"/>
    <property type="molecule type" value="Genomic_DNA"/>
</dbReference>
<evidence type="ECO:0000313" key="3">
    <source>
        <dbReference type="EMBL" id="ARO86902.1"/>
    </source>
</evidence>
<accession>A0A1W6SMA4</accession>
<keyword evidence="4" id="KW-1185">Reference proteome</keyword>
<feature type="transmembrane region" description="Helical" evidence="2">
    <location>
        <begin position="6"/>
        <end position="26"/>
    </location>
</feature>